<evidence type="ECO:0000313" key="3">
    <source>
        <dbReference type="EMBL" id="TFJ84479.1"/>
    </source>
</evidence>
<protein>
    <submittedName>
        <fullName evidence="3">Uncharacterized protein</fullName>
    </submittedName>
</protein>
<feature type="chain" id="PRO_5020027812" evidence="2">
    <location>
        <begin position="26"/>
        <end position="573"/>
    </location>
</feature>
<accession>A0A4D9D7D1</accession>
<sequence>MALSVSPALLVGLLFLLAVTLKGSAAGAAEVVPDQWREFEVPVVPEDKDYTQIKLNRLRDEYVAVNRQTDPAITAELLVGDMLESKGYAPEEIYAVQGVVAVLVNAGVLTVHAEKLEAADLSELTTATSTTGTPKRRLQSNVGCCPCSPDRHANPPNLVHTKDEEIKHVAFNMTDDGASPPAHPRNAAPTPDRTDPRACERTLLGCEKKSVQLAADRRSMYKSMKAMGQALRRTAAARSYYLFVKDEVHSFEDFEALSKSEQEATRQELATQLLLTCKEYGLQGVELQEYAHALGMEVPDLTKTSDAELENLGREMAAQNLLENVAKSMGKDMGKEGFVRFRDTFGDAALRRIGVEPSPELYTAFGDFATEASRFITLSRQAMEAQGILEPGATEAYQNATAIANRLASTFEGVNVTDVLVTATGLMMDAEPYLTNSIDNPVDDATRQKMKEPWQIILKLSQIEKAAQQQRKSFTMSLKEDNVLDGILLLHEASGTSVESPLMQQLDFGRIAEITEDHMLDASELRFLVQRVGALNEIYDVDDFAELMAEVEYNYRMVHGLPPVGEERPSLSE</sequence>
<dbReference type="EMBL" id="SDOX01000019">
    <property type="protein sequence ID" value="TFJ84479.1"/>
    <property type="molecule type" value="Genomic_DNA"/>
</dbReference>
<gene>
    <name evidence="3" type="ORF">NSK_004464</name>
</gene>
<keyword evidence="2" id="KW-0732">Signal</keyword>
<reference evidence="3 4" key="1">
    <citation type="submission" date="2019-01" db="EMBL/GenBank/DDBJ databases">
        <title>Nuclear Genome Assembly of the Microalgal Biofuel strain Nannochloropsis salina CCMP1776.</title>
        <authorList>
            <person name="Hovde B."/>
        </authorList>
    </citation>
    <scope>NUCLEOTIDE SEQUENCE [LARGE SCALE GENOMIC DNA]</scope>
    <source>
        <strain evidence="3 4">CCMP1776</strain>
    </source>
</reference>
<evidence type="ECO:0000256" key="2">
    <source>
        <dbReference type="SAM" id="SignalP"/>
    </source>
</evidence>
<comment type="caution">
    <text evidence="3">The sequence shown here is derived from an EMBL/GenBank/DDBJ whole genome shotgun (WGS) entry which is preliminary data.</text>
</comment>
<evidence type="ECO:0000256" key="1">
    <source>
        <dbReference type="SAM" id="MobiDB-lite"/>
    </source>
</evidence>
<dbReference type="Proteomes" id="UP000355283">
    <property type="component" value="Unassembled WGS sequence"/>
</dbReference>
<dbReference type="OrthoDB" id="10288554at2759"/>
<name>A0A4D9D7D1_9STRA</name>
<organism evidence="3 4">
    <name type="scientific">Nannochloropsis salina CCMP1776</name>
    <dbReference type="NCBI Taxonomy" id="1027361"/>
    <lineage>
        <taxon>Eukaryota</taxon>
        <taxon>Sar</taxon>
        <taxon>Stramenopiles</taxon>
        <taxon>Ochrophyta</taxon>
        <taxon>Eustigmatophyceae</taxon>
        <taxon>Eustigmatales</taxon>
        <taxon>Monodopsidaceae</taxon>
        <taxon>Microchloropsis</taxon>
        <taxon>Microchloropsis salina</taxon>
    </lineage>
</organism>
<proteinExistence type="predicted"/>
<feature type="signal peptide" evidence="2">
    <location>
        <begin position="1"/>
        <end position="25"/>
    </location>
</feature>
<dbReference type="AlphaFoldDB" id="A0A4D9D7D1"/>
<evidence type="ECO:0000313" key="4">
    <source>
        <dbReference type="Proteomes" id="UP000355283"/>
    </source>
</evidence>
<keyword evidence="4" id="KW-1185">Reference proteome</keyword>
<feature type="region of interest" description="Disordered" evidence="1">
    <location>
        <begin position="174"/>
        <end position="196"/>
    </location>
</feature>